<evidence type="ECO:0000259" key="4">
    <source>
        <dbReference type="PROSITE" id="PS50222"/>
    </source>
</evidence>
<dbReference type="GO" id="GO:0005509">
    <property type="term" value="F:calcium ion binding"/>
    <property type="evidence" value="ECO:0007669"/>
    <property type="project" value="InterPro"/>
</dbReference>
<dbReference type="EMBL" id="CAJJDN010000075">
    <property type="protein sequence ID" value="CAD8100927.1"/>
    <property type="molecule type" value="Genomic_DNA"/>
</dbReference>
<keyword evidence="6" id="KW-1185">Reference proteome</keyword>
<dbReference type="InterPro" id="IPR051581">
    <property type="entry name" value="Ca-bind"/>
</dbReference>
<dbReference type="AlphaFoldDB" id="A0A8S1PCS9"/>
<reference evidence="5" key="1">
    <citation type="submission" date="2021-01" db="EMBL/GenBank/DDBJ databases">
        <authorList>
            <consortium name="Genoscope - CEA"/>
            <person name="William W."/>
        </authorList>
    </citation>
    <scope>NUCLEOTIDE SEQUENCE</scope>
</reference>
<evidence type="ECO:0000313" key="6">
    <source>
        <dbReference type="Proteomes" id="UP000692954"/>
    </source>
</evidence>
<dbReference type="OrthoDB" id="26525at2759"/>
<evidence type="ECO:0000256" key="1">
    <source>
        <dbReference type="ARBA" id="ARBA00022723"/>
    </source>
</evidence>
<organism evidence="5 6">
    <name type="scientific">Paramecium sonneborni</name>
    <dbReference type="NCBI Taxonomy" id="65129"/>
    <lineage>
        <taxon>Eukaryota</taxon>
        <taxon>Sar</taxon>
        <taxon>Alveolata</taxon>
        <taxon>Ciliophora</taxon>
        <taxon>Intramacronucleata</taxon>
        <taxon>Oligohymenophorea</taxon>
        <taxon>Peniculida</taxon>
        <taxon>Parameciidae</taxon>
        <taxon>Paramecium</taxon>
    </lineage>
</organism>
<evidence type="ECO:0000256" key="3">
    <source>
        <dbReference type="ARBA" id="ARBA00022837"/>
    </source>
</evidence>
<name>A0A8S1PCS9_9CILI</name>
<dbReference type="PANTHER" id="PTHR34524:SF6">
    <property type="entry name" value="CALCYPHOSINE LIKE"/>
    <property type="match status" value="1"/>
</dbReference>
<proteinExistence type="predicted"/>
<evidence type="ECO:0000256" key="2">
    <source>
        <dbReference type="ARBA" id="ARBA00022737"/>
    </source>
</evidence>
<protein>
    <recommendedName>
        <fullName evidence="4">EF-hand domain-containing protein</fullName>
    </recommendedName>
</protein>
<dbReference type="PROSITE" id="PS00018">
    <property type="entry name" value="EF_HAND_1"/>
    <property type="match status" value="1"/>
</dbReference>
<dbReference type="InterPro" id="IPR018247">
    <property type="entry name" value="EF_Hand_1_Ca_BS"/>
</dbReference>
<dbReference type="InterPro" id="IPR002048">
    <property type="entry name" value="EF_hand_dom"/>
</dbReference>
<dbReference type="PROSITE" id="PS50222">
    <property type="entry name" value="EF_HAND_2"/>
    <property type="match status" value="1"/>
</dbReference>
<keyword evidence="3" id="KW-0106">Calcium</keyword>
<dbReference type="CDD" id="cd00051">
    <property type="entry name" value="EFh"/>
    <property type="match status" value="1"/>
</dbReference>
<dbReference type="PANTHER" id="PTHR34524">
    <property type="entry name" value="CALCYPHOSIN"/>
    <property type="match status" value="1"/>
</dbReference>
<gene>
    <name evidence="5" type="ORF">PSON_ATCC_30995.1.T0750007</name>
</gene>
<dbReference type="Pfam" id="PF13499">
    <property type="entry name" value="EF-hand_7"/>
    <property type="match status" value="1"/>
</dbReference>
<feature type="domain" description="EF-hand" evidence="4">
    <location>
        <begin position="597"/>
        <end position="632"/>
    </location>
</feature>
<comment type="caution">
    <text evidence="5">The sequence shown here is derived from an EMBL/GenBank/DDBJ whole genome shotgun (WGS) entry which is preliminary data.</text>
</comment>
<dbReference type="Proteomes" id="UP000692954">
    <property type="component" value="Unassembled WGS sequence"/>
</dbReference>
<evidence type="ECO:0000313" key="5">
    <source>
        <dbReference type="EMBL" id="CAD8100927.1"/>
    </source>
</evidence>
<keyword evidence="1" id="KW-0479">Metal-binding</keyword>
<keyword evidence="2" id="KW-0677">Repeat</keyword>
<sequence length="698" mass="83266">MQFAILNLKPSNLFEDDDNECVITDFSPFSNENAELYLPPESIAALQKNQIQRFASDETNQLEGDPIKLDICNIKRFKSLSFCQSHQNKVNCKKVIWISFFESDRKNVERNPSMRSPINDLEYMIQDFLSDEIINHDKNLLQPNPDLLLDELKLRVTEQKSQTVVQYLSKYQMQSVSWKLKTTNFWQVLDDIKISISFQEKVALLQLYGIENNDKIDLSKWIQTLKEVIKLGKLSQVQNQELLEMLKELNQYLADININLIEILKENDQEQLGYLPFDKFENIITQQGMYLNLEDSSLLKLKYDPQKKNIIYYEHFYTRDRYNISISFFLNYDSKLKGYLQYDDIYKFLNENGYHPKPEVFKKLLYNLDQQNKKKITFENVRIFFEININQDLKKILTQLINGLHSVQMTLPQLIKSSINSSSVISQSQFYNTLKQTNNHLQQTDFQFLLNYFRVKDEIEYPHFIQALAVKARDLQICNWKYLQQVDGRVSFLEKDDFDDSELTFQELINFNPKSFNSQREFLQFITKKFQERDEIANSSFRCNQEIAKIVLSISQYMEKETCTLLDFYRQTDRDKDYCISNEEFTELLQSTIGYTSTQNIQKQLFEIFDMDSDGKINFTEFEYQVYKRNQITAKQIEEMKYVMLNGRNPYIEQLRSAKYDISKVNYIQFYGMSSQYNLKFFDQNQINMYFHLQFFQN</sequence>
<accession>A0A8S1PCS9</accession>